<dbReference type="GO" id="GO:0140268">
    <property type="term" value="C:endoplasmic reticulum-plasma membrane contact site"/>
    <property type="evidence" value="ECO:0007669"/>
    <property type="project" value="TreeGrafter"/>
</dbReference>
<evidence type="ECO:0000313" key="10">
    <source>
        <dbReference type="Proteomes" id="UP000241769"/>
    </source>
</evidence>
<dbReference type="Gene3D" id="2.60.40.150">
    <property type="entry name" value="C2 domain"/>
    <property type="match status" value="1"/>
</dbReference>
<dbReference type="SUPFAM" id="SSF49562">
    <property type="entry name" value="C2 domain (Calcium/lipid-binding domain, CaLB)"/>
    <property type="match status" value="1"/>
</dbReference>
<dbReference type="SMART" id="SM00239">
    <property type="entry name" value="C2"/>
    <property type="match status" value="1"/>
</dbReference>
<evidence type="ECO:0000313" key="9">
    <source>
        <dbReference type="EMBL" id="PRP86435.1"/>
    </source>
</evidence>
<gene>
    <name evidence="9" type="ORF">PROFUN_05354</name>
</gene>
<dbReference type="EMBL" id="MDYQ01000031">
    <property type="protein sequence ID" value="PRP86435.1"/>
    <property type="molecule type" value="Genomic_DNA"/>
</dbReference>
<comment type="subcellular location">
    <subcellularLocation>
        <location evidence="1">Membrane</location>
        <topology evidence="1">Single-pass membrane protein</topology>
    </subcellularLocation>
</comment>
<evidence type="ECO:0000256" key="1">
    <source>
        <dbReference type="ARBA" id="ARBA00004167"/>
    </source>
</evidence>
<dbReference type="AlphaFoldDB" id="A0A2P6NR56"/>
<proteinExistence type="predicted"/>
<dbReference type="Pfam" id="PF00168">
    <property type="entry name" value="C2"/>
    <property type="match status" value="1"/>
</dbReference>
<evidence type="ECO:0000259" key="8">
    <source>
        <dbReference type="PROSITE" id="PS51778"/>
    </source>
</evidence>
<evidence type="ECO:0000256" key="4">
    <source>
        <dbReference type="ARBA" id="ARBA00023136"/>
    </source>
</evidence>
<dbReference type="InterPro" id="IPR035892">
    <property type="entry name" value="C2_domain_sf"/>
</dbReference>
<dbReference type="InterPro" id="IPR000008">
    <property type="entry name" value="C2_dom"/>
</dbReference>
<dbReference type="InterPro" id="IPR031968">
    <property type="entry name" value="VASt"/>
</dbReference>
<feature type="domain" description="VASt" evidence="8">
    <location>
        <begin position="461"/>
        <end position="628"/>
    </location>
</feature>
<dbReference type="InParanoid" id="A0A2P6NR56"/>
<comment type="caution">
    <text evidence="9">The sequence shown here is derived from an EMBL/GenBank/DDBJ whole genome shotgun (WGS) entry which is preliminary data.</text>
</comment>
<accession>A0A2P6NR56</accession>
<feature type="compositionally biased region" description="Basic and acidic residues" evidence="5">
    <location>
        <begin position="229"/>
        <end position="240"/>
    </location>
</feature>
<feature type="transmembrane region" description="Helical" evidence="6">
    <location>
        <begin position="688"/>
        <end position="708"/>
    </location>
</feature>
<dbReference type="Gene3D" id="2.30.29.30">
    <property type="entry name" value="Pleckstrin-homology domain (PH domain)/Phosphotyrosine-binding domain (PTB)"/>
    <property type="match status" value="1"/>
</dbReference>
<dbReference type="GO" id="GO:0120015">
    <property type="term" value="F:sterol transfer activity"/>
    <property type="evidence" value="ECO:0007669"/>
    <property type="project" value="TreeGrafter"/>
</dbReference>
<evidence type="ECO:0000256" key="5">
    <source>
        <dbReference type="SAM" id="MobiDB-lite"/>
    </source>
</evidence>
<dbReference type="GO" id="GO:0032934">
    <property type="term" value="F:sterol binding"/>
    <property type="evidence" value="ECO:0007669"/>
    <property type="project" value="TreeGrafter"/>
</dbReference>
<dbReference type="PROSITE" id="PS51778">
    <property type="entry name" value="VAST"/>
    <property type="match status" value="1"/>
</dbReference>
<feature type="compositionally biased region" description="Polar residues" evidence="5">
    <location>
        <begin position="241"/>
        <end position="250"/>
    </location>
</feature>
<keyword evidence="10" id="KW-1185">Reference proteome</keyword>
<dbReference type="PROSITE" id="PS50004">
    <property type="entry name" value="C2"/>
    <property type="match status" value="1"/>
</dbReference>
<dbReference type="InterPro" id="IPR011993">
    <property type="entry name" value="PH-like_dom_sf"/>
</dbReference>
<dbReference type="Pfam" id="PF02893">
    <property type="entry name" value="GRAM"/>
    <property type="match status" value="1"/>
</dbReference>
<organism evidence="9 10">
    <name type="scientific">Planoprotostelium fungivorum</name>
    <dbReference type="NCBI Taxonomy" id="1890364"/>
    <lineage>
        <taxon>Eukaryota</taxon>
        <taxon>Amoebozoa</taxon>
        <taxon>Evosea</taxon>
        <taxon>Variosea</taxon>
        <taxon>Cavosteliida</taxon>
        <taxon>Cavosteliaceae</taxon>
        <taxon>Planoprotostelium</taxon>
    </lineage>
</organism>
<dbReference type="PANTHER" id="PTHR23319:SF4">
    <property type="entry name" value="GRAM DOMAIN CONTAINING 1B, ISOFORM E"/>
    <property type="match status" value="1"/>
</dbReference>
<evidence type="ECO:0000259" key="7">
    <source>
        <dbReference type="PROSITE" id="PS50004"/>
    </source>
</evidence>
<dbReference type="OrthoDB" id="20285at2759"/>
<dbReference type="PANTHER" id="PTHR23319">
    <property type="entry name" value="GRAM DOMAIN CONTAINING 1B, ISOFORM E"/>
    <property type="match status" value="1"/>
</dbReference>
<sequence length="738" mass="82821">MTFRVVLEPEVCQTTHRIQTMSETSTPNGRVRSNSTAGTLSVTILEATNLSIPPSLSLRSENDRGAKVVSSQRIIGHTNARAVVSIGKKKASTKPKPDTLSPIWNEGPFIFLDVILEDVLCIDVRHKVNLGSGYSFGDANVQIATCCNGELKKVPIFLKGNQTGEITLKCEFDHAVQHTGILAEEPSQSTQTNLGTINTHTTTIVHNHGGIVSASLKGHESTSLLRRTTTSEESKLEATRSMDSTSSDISLGSEGRDSKDLQATRSEESKGRTRSLIRSLRQDRYNNKNTSFKKLFQIPPEDNLNYDVSAALHKHMLHHGRMYLSEHHLCFYSKVFGIRIIEKIDVNDIVAIEKESVNLVNPGITVKTKETEFHFASFLSRERTYQRLLSFWKPSNHPPQMTSDGKFIVMSEGDQSEEEEILIENSMINTMVFEQEEKALDDELTIELSSNDDKQLIQANNMDVIHSEDLACTPLQFFRYFYADESNFVTTYHNARGDKELVVEPWSSHPEYGKYRTLNYIAPVKAAIGPSQTRCEEAQRAYISKERITVEIVSKFYDIPYGDYFRVESIHQVLPVGEDKCKLTMSTQVNFVKRTFFEGKIKNGTITEMGNSCRTWCQLAHAEISKKKTTEAKAVKGEGKVAKVTTSPAQIIATPPPVAVVTPPPAPVVVVEKTLSPSVMDNLPQVQFILFGILVLFLFIVMIQISFLSSRMSYLEEKIEFLNRALLMAQIQQNHDRM</sequence>
<keyword evidence="3 6" id="KW-1133">Transmembrane helix</keyword>
<dbReference type="InterPro" id="IPR051482">
    <property type="entry name" value="Cholesterol_transport"/>
</dbReference>
<feature type="compositionally biased region" description="Basic and acidic residues" evidence="5">
    <location>
        <begin position="254"/>
        <end position="271"/>
    </location>
</feature>
<evidence type="ECO:0000256" key="2">
    <source>
        <dbReference type="ARBA" id="ARBA00022692"/>
    </source>
</evidence>
<reference evidence="9 10" key="1">
    <citation type="journal article" date="2018" name="Genome Biol. Evol.">
        <title>Multiple Roots of Fruiting Body Formation in Amoebozoa.</title>
        <authorList>
            <person name="Hillmann F."/>
            <person name="Forbes G."/>
            <person name="Novohradska S."/>
            <person name="Ferling I."/>
            <person name="Riege K."/>
            <person name="Groth M."/>
            <person name="Westermann M."/>
            <person name="Marz M."/>
            <person name="Spaller T."/>
            <person name="Winckler T."/>
            <person name="Schaap P."/>
            <person name="Glockner G."/>
        </authorList>
    </citation>
    <scope>NUCLEOTIDE SEQUENCE [LARGE SCALE GENOMIC DNA]</scope>
    <source>
        <strain evidence="9 10">Jena</strain>
    </source>
</reference>
<keyword evidence="2 6" id="KW-0812">Transmembrane</keyword>
<keyword evidence="4 6" id="KW-0472">Membrane</keyword>
<dbReference type="CDD" id="cd00030">
    <property type="entry name" value="C2"/>
    <property type="match status" value="1"/>
</dbReference>
<evidence type="ECO:0000256" key="3">
    <source>
        <dbReference type="ARBA" id="ARBA00022989"/>
    </source>
</evidence>
<dbReference type="GO" id="GO:0005789">
    <property type="term" value="C:endoplasmic reticulum membrane"/>
    <property type="evidence" value="ECO:0007669"/>
    <property type="project" value="TreeGrafter"/>
</dbReference>
<dbReference type="InterPro" id="IPR004182">
    <property type="entry name" value="GRAM"/>
</dbReference>
<dbReference type="Pfam" id="PF16016">
    <property type="entry name" value="VASt"/>
    <property type="match status" value="1"/>
</dbReference>
<dbReference type="SMART" id="SM00568">
    <property type="entry name" value="GRAM"/>
    <property type="match status" value="1"/>
</dbReference>
<evidence type="ECO:0000256" key="6">
    <source>
        <dbReference type="SAM" id="Phobius"/>
    </source>
</evidence>
<dbReference type="Proteomes" id="UP000241769">
    <property type="component" value="Unassembled WGS sequence"/>
</dbReference>
<dbReference type="STRING" id="1890364.A0A2P6NR56"/>
<name>A0A2P6NR56_9EUKA</name>
<dbReference type="GO" id="GO:0032366">
    <property type="term" value="P:intracellular sterol transport"/>
    <property type="evidence" value="ECO:0007669"/>
    <property type="project" value="TreeGrafter"/>
</dbReference>
<dbReference type="GO" id="GO:0005886">
    <property type="term" value="C:plasma membrane"/>
    <property type="evidence" value="ECO:0007669"/>
    <property type="project" value="TreeGrafter"/>
</dbReference>
<feature type="region of interest" description="Disordered" evidence="5">
    <location>
        <begin position="216"/>
        <end position="275"/>
    </location>
</feature>
<feature type="domain" description="C2" evidence="7">
    <location>
        <begin position="20"/>
        <end position="158"/>
    </location>
</feature>
<protein>
    <submittedName>
        <fullName evidence="9">Uncharacterized protein</fullName>
    </submittedName>
</protein>